<feature type="domain" description="CUE" evidence="3">
    <location>
        <begin position="163"/>
        <end position="206"/>
    </location>
</feature>
<dbReference type="PROSITE" id="PS51140">
    <property type="entry name" value="CUE"/>
    <property type="match status" value="1"/>
</dbReference>
<comment type="caution">
    <text evidence="4">The sequence shown here is derived from an EMBL/GenBank/DDBJ whole genome shotgun (WGS) entry which is preliminary data.</text>
</comment>
<dbReference type="PROSITE" id="PS50828">
    <property type="entry name" value="SMR"/>
    <property type="match status" value="1"/>
</dbReference>
<keyword evidence="5" id="KW-1185">Reference proteome</keyword>
<dbReference type="GO" id="GO:0005634">
    <property type="term" value="C:nucleus"/>
    <property type="evidence" value="ECO:0007669"/>
    <property type="project" value="TreeGrafter"/>
</dbReference>
<feature type="region of interest" description="Disordered" evidence="1">
    <location>
        <begin position="258"/>
        <end position="299"/>
    </location>
</feature>
<protein>
    <submittedName>
        <fullName evidence="4">Ubiquitin-binding protein CUE2</fullName>
    </submittedName>
</protein>
<dbReference type="CDD" id="cd14279">
    <property type="entry name" value="CUE"/>
    <property type="match status" value="1"/>
</dbReference>
<dbReference type="GO" id="GO:0043130">
    <property type="term" value="F:ubiquitin binding"/>
    <property type="evidence" value="ECO:0007669"/>
    <property type="project" value="InterPro"/>
</dbReference>
<feature type="compositionally biased region" description="Basic residues" evidence="1">
    <location>
        <begin position="232"/>
        <end position="243"/>
    </location>
</feature>
<proteinExistence type="predicted"/>
<reference evidence="4" key="2">
    <citation type="submission" date="2023-05" db="EMBL/GenBank/DDBJ databases">
        <authorList>
            <consortium name="Lawrence Berkeley National Laboratory"/>
            <person name="Steindorff A."/>
            <person name="Hensen N."/>
            <person name="Bonometti L."/>
            <person name="Westerberg I."/>
            <person name="Brannstrom I.O."/>
            <person name="Guillou S."/>
            <person name="Cros-Aarteil S."/>
            <person name="Calhoun S."/>
            <person name="Haridas S."/>
            <person name="Kuo A."/>
            <person name="Mondo S."/>
            <person name="Pangilinan J."/>
            <person name="Riley R."/>
            <person name="Labutti K."/>
            <person name="Andreopoulos B."/>
            <person name="Lipzen A."/>
            <person name="Chen C."/>
            <person name="Yanf M."/>
            <person name="Daum C."/>
            <person name="Ng V."/>
            <person name="Clum A."/>
            <person name="Ohm R."/>
            <person name="Martin F."/>
            <person name="Silar P."/>
            <person name="Natvig D."/>
            <person name="Lalanne C."/>
            <person name="Gautier V."/>
            <person name="Ament-Velasquez S.L."/>
            <person name="Kruys A."/>
            <person name="Hutchinson M.I."/>
            <person name="Powell A.J."/>
            <person name="Barry K."/>
            <person name="Miller A.N."/>
            <person name="Grigoriev I.V."/>
            <person name="Debuchy R."/>
            <person name="Gladieux P."/>
            <person name="Thoren M.H."/>
            <person name="Johannesson H."/>
        </authorList>
    </citation>
    <scope>NUCLEOTIDE SEQUENCE</scope>
    <source>
        <strain evidence="4">PSN243</strain>
    </source>
</reference>
<dbReference type="SMART" id="SM00463">
    <property type="entry name" value="SMR"/>
    <property type="match status" value="1"/>
</dbReference>
<dbReference type="InterPro" id="IPR002625">
    <property type="entry name" value="Smr_dom"/>
</dbReference>
<dbReference type="InterPro" id="IPR036063">
    <property type="entry name" value="Smr_dom_sf"/>
</dbReference>
<organism evidence="4 5">
    <name type="scientific">Podospora aff. communis PSN243</name>
    <dbReference type="NCBI Taxonomy" id="3040156"/>
    <lineage>
        <taxon>Eukaryota</taxon>
        <taxon>Fungi</taxon>
        <taxon>Dikarya</taxon>
        <taxon>Ascomycota</taxon>
        <taxon>Pezizomycotina</taxon>
        <taxon>Sordariomycetes</taxon>
        <taxon>Sordariomycetidae</taxon>
        <taxon>Sordariales</taxon>
        <taxon>Podosporaceae</taxon>
        <taxon>Podospora</taxon>
    </lineage>
</organism>
<accession>A0AAV9G991</accession>
<dbReference type="SUPFAM" id="SSF160443">
    <property type="entry name" value="SMR domain-like"/>
    <property type="match status" value="1"/>
</dbReference>
<evidence type="ECO:0000313" key="5">
    <source>
        <dbReference type="Proteomes" id="UP001321760"/>
    </source>
</evidence>
<name>A0AAV9G991_9PEZI</name>
<sequence length="446" mass="47640">MALSATQASGAGEGDGLMVRVLHSSGRVGGGAALVVRGANTGMGGPALQDKGTGSLKQKLIVSQGEFSTVLDESLILAIVDERDVEKEYGGIRRILDMLADTARVEQLTGFDPSGLGCWAETEALVSDEAATTGNGVSTENATTVSEYSDGDIPRFTHRLDIGEAEKIENLTLIFPNFKEHTIKFVLKQNGGDLERAFDHLLDRQFLEESGELPRGVDGFYTPDGAPQKGRGPGRNRTRKGKAKLAVSYTVVSPVSDDAEIEGASGPSSVPTTSRLASRTPSTHPSPASPSMPKANFTSAMPDLQAGRSHMRAAASLNRLGPLGRQGAIVYIQRAREEARLSLAKTANMAELLVNQQSTPTKIDLHGVTVLDGVRIAKHRVWQWWENLGEGRERAAKMQGFTVVTGVGRHSANGVSRLRQAVGAALKNDGWRVETLTGQFYVTGRV</sequence>
<dbReference type="PANTHER" id="PTHR46535:SF1">
    <property type="entry name" value="NEDD4-BINDING PROTEIN 2"/>
    <property type="match status" value="1"/>
</dbReference>
<feature type="compositionally biased region" description="Polar residues" evidence="1">
    <location>
        <begin position="266"/>
        <end position="276"/>
    </location>
</feature>
<evidence type="ECO:0000259" key="3">
    <source>
        <dbReference type="PROSITE" id="PS51140"/>
    </source>
</evidence>
<feature type="domain" description="Smr" evidence="2">
    <location>
        <begin position="363"/>
        <end position="446"/>
    </location>
</feature>
<dbReference type="SUPFAM" id="SSF46934">
    <property type="entry name" value="UBA-like"/>
    <property type="match status" value="1"/>
</dbReference>
<dbReference type="EMBL" id="MU865974">
    <property type="protein sequence ID" value="KAK4444689.1"/>
    <property type="molecule type" value="Genomic_DNA"/>
</dbReference>
<dbReference type="Gene3D" id="3.30.1370.110">
    <property type="match status" value="1"/>
</dbReference>
<dbReference type="AlphaFoldDB" id="A0AAV9G991"/>
<dbReference type="Gene3D" id="1.10.8.10">
    <property type="entry name" value="DNA helicase RuvA subunit, C-terminal domain"/>
    <property type="match status" value="1"/>
</dbReference>
<reference evidence="4" key="1">
    <citation type="journal article" date="2023" name="Mol. Phylogenet. Evol.">
        <title>Genome-scale phylogeny and comparative genomics of the fungal order Sordariales.</title>
        <authorList>
            <person name="Hensen N."/>
            <person name="Bonometti L."/>
            <person name="Westerberg I."/>
            <person name="Brannstrom I.O."/>
            <person name="Guillou S."/>
            <person name="Cros-Aarteil S."/>
            <person name="Calhoun S."/>
            <person name="Haridas S."/>
            <person name="Kuo A."/>
            <person name="Mondo S."/>
            <person name="Pangilinan J."/>
            <person name="Riley R."/>
            <person name="LaButti K."/>
            <person name="Andreopoulos B."/>
            <person name="Lipzen A."/>
            <person name="Chen C."/>
            <person name="Yan M."/>
            <person name="Daum C."/>
            <person name="Ng V."/>
            <person name="Clum A."/>
            <person name="Steindorff A."/>
            <person name="Ohm R.A."/>
            <person name="Martin F."/>
            <person name="Silar P."/>
            <person name="Natvig D.O."/>
            <person name="Lalanne C."/>
            <person name="Gautier V."/>
            <person name="Ament-Velasquez S.L."/>
            <person name="Kruys A."/>
            <person name="Hutchinson M.I."/>
            <person name="Powell A.J."/>
            <person name="Barry K."/>
            <person name="Miller A.N."/>
            <person name="Grigoriev I.V."/>
            <person name="Debuchy R."/>
            <person name="Gladieux P."/>
            <person name="Hiltunen Thoren M."/>
            <person name="Johannesson H."/>
        </authorList>
    </citation>
    <scope>NUCLEOTIDE SEQUENCE</scope>
    <source>
        <strain evidence="4">PSN243</strain>
    </source>
</reference>
<evidence type="ECO:0000256" key="1">
    <source>
        <dbReference type="SAM" id="MobiDB-lite"/>
    </source>
</evidence>
<feature type="region of interest" description="Disordered" evidence="1">
    <location>
        <begin position="213"/>
        <end position="243"/>
    </location>
</feature>
<gene>
    <name evidence="4" type="ORF">QBC34DRAFT_429736</name>
</gene>
<feature type="compositionally biased region" description="Low complexity" evidence="1">
    <location>
        <begin position="277"/>
        <end position="293"/>
    </location>
</feature>
<evidence type="ECO:0000259" key="2">
    <source>
        <dbReference type="PROSITE" id="PS50828"/>
    </source>
</evidence>
<evidence type="ECO:0000313" key="4">
    <source>
        <dbReference type="EMBL" id="KAK4444689.1"/>
    </source>
</evidence>
<dbReference type="PANTHER" id="PTHR46535">
    <property type="entry name" value="NEDD4-BINDING PROTEIN 2"/>
    <property type="match status" value="1"/>
</dbReference>
<dbReference type="Pfam" id="PF02845">
    <property type="entry name" value="CUE"/>
    <property type="match status" value="1"/>
</dbReference>
<dbReference type="Proteomes" id="UP001321760">
    <property type="component" value="Unassembled WGS sequence"/>
</dbReference>
<dbReference type="GO" id="GO:0004519">
    <property type="term" value="F:endonuclease activity"/>
    <property type="evidence" value="ECO:0007669"/>
    <property type="project" value="TreeGrafter"/>
</dbReference>
<dbReference type="InterPro" id="IPR052772">
    <property type="entry name" value="Endo/PolyKinase_Domain-Protein"/>
</dbReference>
<dbReference type="InterPro" id="IPR009060">
    <property type="entry name" value="UBA-like_sf"/>
</dbReference>
<dbReference type="InterPro" id="IPR003892">
    <property type="entry name" value="CUE"/>
</dbReference>